<evidence type="ECO:0000313" key="1">
    <source>
        <dbReference type="EMBL" id="KAI4367657.1"/>
    </source>
</evidence>
<keyword evidence="2" id="KW-1185">Reference proteome</keyword>
<protein>
    <submittedName>
        <fullName evidence="1">Uncharacterized protein</fullName>
    </submittedName>
</protein>
<sequence length="223" mass="25012">MMLGDVGDLFTTLSRPSLRYSTALPSAFAGIQTPMALAGEVGLQLLLCPLSSNIVVRTACCSVGIVLPVYSTFKAIEGGDEREQKRWLLYWAAYGSFSLAEVLTDKLLFWFPAYYYMKFAFLVWLQLPSVEGAKHLYSQYLRPLLLNHQTRLDQIVEFVYGEMTKFVHAHQSEFMLARKVFTGALASARQMLHDSTGTAQSQANRAIEGPNNQTGDSRQEHED</sequence>
<gene>
    <name evidence="1" type="ORF">MLD38_023368</name>
</gene>
<dbReference type="Proteomes" id="UP001057402">
    <property type="component" value="Chromosome 6"/>
</dbReference>
<evidence type="ECO:0000313" key="2">
    <source>
        <dbReference type="Proteomes" id="UP001057402"/>
    </source>
</evidence>
<comment type="caution">
    <text evidence="1">The sequence shown here is derived from an EMBL/GenBank/DDBJ whole genome shotgun (WGS) entry which is preliminary data.</text>
</comment>
<organism evidence="1 2">
    <name type="scientific">Melastoma candidum</name>
    <dbReference type="NCBI Taxonomy" id="119954"/>
    <lineage>
        <taxon>Eukaryota</taxon>
        <taxon>Viridiplantae</taxon>
        <taxon>Streptophyta</taxon>
        <taxon>Embryophyta</taxon>
        <taxon>Tracheophyta</taxon>
        <taxon>Spermatophyta</taxon>
        <taxon>Magnoliopsida</taxon>
        <taxon>eudicotyledons</taxon>
        <taxon>Gunneridae</taxon>
        <taxon>Pentapetalae</taxon>
        <taxon>rosids</taxon>
        <taxon>malvids</taxon>
        <taxon>Myrtales</taxon>
        <taxon>Melastomataceae</taxon>
        <taxon>Melastomatoideae</taxon>
        <taxon>Melastomateae</taxon>
        <taxon>Melastoma</taxon>
    </lineage>
</organism>
<name>A0ACB9QQD2_9MYRT</name>
<accession>A0ACB9QQD2</accession>
<reference evidence="2" key="1">
    <citation type="journal article" date="2023" name="Front. Plant Sci.">
        <title>Chromosomal-level genome assembly of Melastoma candidum provides insights into trichome evolution.</title>
        <authorList>
            <person name="Zhong Y."/>
            <person name="Wu W."/>
            <person name="Sun C."/>
            <person name="Zou P."/>
            <person name="Liu Y."/>
            <person name="Dai S."/>
            <person name="Zhou R."/>
        </authorList>
    </citation>
    <scope>NUCLEOTIDE SEQUENCE [LARGE SCALE GENOMIC DNA]</scope>
</reference>
<dbReference type="EMBL" id="CM042885">
    <property type="protein sequence ID" value="KAI4367657.1"/>
    <property type="molecule type" value="Genomic_DNA"/>
</dbReference>
<proteinExistence type="predicted"/>